<sequence length="165" mass="18402">MAELLRSLRQHGLDKSKSNGLRIGLNSRFGTIQAAILLCKLDLLEEEIIQRVTAAETYSRLLNGIVAFPTVCDGIQPAWGAYTIRTQQRDVVKKHLSDSGIYSAIYYTIPFHEQFTYQGFPVIDGPCPVAKRACDEVLSLPMGPYLDFTTQTRIANAIKEALKEP</sequence>
<dbReference type="STRING" id="77044.A0A1S8ABK6"/>
<dbReference type="EMBL" id="DF977550">
    <property type="protein sequence ID" value="GAW27315.1"/>
    <property type="molecule type" value="Genomic_DNA"/>
</dbReference>
<name>A0A1S8ABK6_ROSNE</name>
<dbReference type="PANTHER" id="PTHR30244">
    <property type="entry name" value="TRANSAMINASE"/>
    <property type="match status" value="1"/>
</dbReference>
<gene>
    <name evidence="1" type="ORF">SAMD00023353_10500320</name>
</gene>
<dbReference type="Proteomes" id="UP000054516">
    <property type="component" value="Unassembled WGS sequence"/>
</dbReference>
<dbReference type="GO" id="GO:0000271">
    <property type="term" value="P:polysaccharide biosynthetic process"/>
    <property type="evidence" value="ECO:0007669"/>
    <property type="project" value="TreeGrafter"/>
</dbReference>
<keyword evidence="1" id="KW-0032">Aminotransferase</keyword>
<dbReference type="SUPFAM" id="SSF53383">
    <property type="entry name" value="PLP-dependent transferases"/>
    <property type="match status" value="1"/>
</dbReference>
<dbReference type="Gene3D" id="3.40.640.10">
    <property type="entry name" value="Type I PLP-dependent aspartate aminotransferase-like (Major domain)"/>
    <property type="match status" value="1"/>
</dbReference>
<evidence type="ECO:0000313" key="1">
    <source>
        <dbReference type="EMBL" id="GAW27315.1"/>
    </source>
</evidence>
<organism evidence="1">
    <name type="scientific">Rosellinia necatrix</name>
    <name type="common">White root-rot fungus</name>
    <dbReference type="NCBI Taxonomy" id="77044"/>
    <lineage>
        <taxon>Eukaryota</taxon>
        <taxon>Fungi</taxon>
        <taxon>Dikarya</taxon>
        <taxon>Ascomycota</taxon>
        <taxon>Pezizomycotina</taxon>
        <taxon>Sordariomycetes</taxon>
        <taxon>Xylariomycetidae</taxon>
        <taxon>Xylariales</taxon>
        <taxon>Xylariaceae</taxon>
        <taxon>Rosellinia</taxon>
    </lineage>
</organism>
<evidence type="ECO:0000313" key="2">
    <source>
        <dbReference type="Proteomes" id="UP000054516"/>
    </source>
</evidence>
<dbReference type="GO" id="GO:0008483">
    <property type="term" value="F:transaminase activity"/>
    <property type="evidence" value="ECO:0007669"/>
    <property type="project" value="UniProtKB-KW"/>
</dbReference>
<dbReference type="InterPro" id="IPR015424">
    <property type="entry name" value="PyrdxlP-dep_Trfase"/>
</dbReference>
<reference evidence="1" key="1">
    <citation type="submission" date="2016-03" db="EMBL/GenBank/DDBJ databases">
        <title>Draft genome sequence of Rosellinia necatrix.</title>
        <authorList>
            <person name="Kanematsu S."/>
        </authorList>
    </citation>
    <scope>NUCLEOTIDE SEQUENCE [LARGE SCALE GENOMIC DNA]</scope>
    <source>
        <strain evidence="1">W97</strain>
    </source>
</reference>
<dbReference type="GO" id="GO:0030170">
    <property type="term" value="F:pyridoxal phosphate binding"/>
    <property type="evidence" value="ECO:0007669"/>
    <property type="project" value="TreeGrafter"/>
</dbReference>
<proteinExistence type="predicted"/>
<keyword evidence="2" id="KW-1185">Reference proteome</keyword>
<accession>A0A1S8ABK6</accession>
<keyword evidence="1" id="KW-0808">Transferase</keyword>
<dbReference type="InterPro" id="IPR015421">
    <property type="entry name" value="PyrdxlP-dep_Trfase_major"/>
</dbReference>
<protein>
    <submittedName>
        <fullName evidence="1">Putative aminotransferase</fullName>
    </submittedName>
</protein>
<dbReference type="OrthoDB" id="416253at2759"/>
<dbReference type="AlphaFoldDB" id="A0A1S8ABK6"/>
<dbReference type="PANTHER" id="PTHR30244:SF42">
    <property type="entry name" value="UDP-2-ACETAMIDO-2-DEOXY-3-OXO-D-GLUCURONATE AMINOTRANSFERASE"/>
    <property type="match status" value="1"/>
</dbReference>
<dbReference type="Pfam" id="PF01041">
    <property type="entry name" value="DegT_DnrJ_EryC1"/>
    <property type="match status" value="1"/>
</dbReference>
<dbReference type="InterPro" id="IPR000653">
    <property type="entry name" value="DegT/StrS_aminotransferase"/>
</dbReference>